<dbReference type="FunFam" id="3.30.160.60:FF:000030">
    <property type="entry name" value="Zinc finger protein 628"/>
    <property type="match status" value="1"/>
</dbReference>
<dbReference type="GO" id="GO:0043565">
    <property type="term" value="F:sequence-specific DNA binding"/>
    <property type="evidence" value="ECO:0007669"/>
    <property type="project" value="UniProtKB-ARBA"/>
</dbReference>
<reference evidence="12" key="2">
    <citation type="submission" date="2025-08" db="UniProtKB">
        <authorList>
            <consortium name="Ensembl"/>
        </authorList>
    </citation>
    <scope>IDENTIFICATION</scope>
</reference>
<dbReference type="SUPFAM" id="SSF57667">
    <property type="entry name" value="beta-beta-alpha zinc fingers"/>
    <property type="match status" value="3"/>
</dbReference>
<dbReference type="Proteomes" id="UP000694680">
    <property type="component" value="Chromosome 4"/>
</dbReference>
<dbReference type="FunFam" id="3.30.160.60:FF:000912">
    <property type="entry name" value="Zinc finger protein 660"/>
    <property type="match status" value="1"/>
</dbReference>
<sequence length="593" mass="68301">MENYKPPSPLSLIGNRTANWCNWEQSFRQFIMASNEKDENAKVSILLHTIGEEAVEVYNTLTVTPEGDELTVEDVLRAFKHYCRPQKNVVVERNQFWSHEMTAETSLDGFITELQQKSKVCEFGMSENEMLRDKLVLSITDPLLKSRLLQESDLTLHRAIEICRATKQGNNLLQFMKTEHGMEEVPVDAESLHQNTGNDLGYQSFLNENPTEKLVLAAFMPKVHLHRLQLQQPSVTEWDFSERRNVEQLFQERLHIKEEPEMLSEGEEEKQLCRQQETNGAAASVKCEDEDEPQASQIHWRQQTEIIMKEEPSTCSLDEFIKMEIVESNGYVAAGSPDQGMASELSQAEVSNEDEDDDRWQKHLSVTGAELKDFDYTLKNVKMFNLSKTVKQKNENEPVKTSTACVGGQKVTLIAASSKRGHTGEKPFRCDVCSKCFSQKSFLVLHMMAHTGEKPLTCDVCGKCFHRKGALQLHIRVHKREKHFKCEVCSKFFSRHTNLKSHMTVHTGEKPYRCEVCSKCFGRRNYLKSHMTVHTGEKPFRCDVCNKCLTRKYDLKIHMASHTGEKRIKCDLCSKCFIRNCDLKRHRRIHTVE</sequence>
<reference evidence="12" key="3">
    <citation type="submission" date="2025-09" db="UniProtKB">
        <authorList>
            <consortium name="Ensembl"/>
        </authorList>
    </citation>
    <scope>IDENTIFICATION</scope>
</reference>
<evidence type="ECO:0000313" key="12">
    <source>
        <dbReference type="Ensembl" id="ENSGWIP00000007891.1"/>
    </source>
</evidence>
<dbReference type="FunFam" id="3.30.160.60:FF:001732">
    <property type="entry name" value="Zgc:162936"/>
    <property type="match status" value="1"/>
</dbReference>
<dbReference type="Ensembl" id="ENSGWIT00000008786.1">
    <property type="protein sequence ID" value="ENSGWIP00000007891.1"/>
    <property type="gene ID" value="ENSGWIG00000004617.1"/>
</dbReference>
<name>A0A8C5G1T7_GOUWI</name>
<evidence type="ECO:0000256" key="10">
    <source>
        <dbReference type="PROSITE-ProRule" id="PRU00042"/>
    </source>
</evidence>
<dbReference type="FunFam" id="3.30.160.60:FF:000446">
    <property type="entry name" value="Zinc finger protein"/>
    <property type="match status" value="2"/>
</dbReference>
<dbReference type="SMART" id="SM00355">
    <property type="entry name" value="ZnF_C2H2"/>
    <property type="match status" value="6"/>
</dbReference>
<proteinExistence type="predicted"/>
<dbReference type="GO" id="GO:0045595">
    <property type="term" value="P:regulation of cell differentiation"/>
    <property type="evidence" value="ECO:0007669"/>
    <property type="project" value="UniProtKB-ARBA"/>
</dbReference>
<keyword evidence="4 10" id="KW-0863">Zinc-finger</keyword>
<feature type="domain" description="C2H2-type" evidence="11">
    <location>
        <begin position="540"/>
        <end position="567"/>
    </location>
</feature>
<feature type="domain" description="C2H2-type" evidence="11">
    <location>
        <begin position="568"/>
        <end position="593"/>
    </location>
</feature>
<dbReference type="PANTHER" id="PTHR24394">
    <property type="entry name" value="ZINC FINGER PROTEIN"/>
    <property type="match status" value="1"/>
</dbReference>
<evidence type="ECO:0000256" key="4">
    <source>
        <dbReference type="ARBA" id="ARBA00022771"/>
    </source>
</evidence>
<keyword evidence="2" id="KW-0479">Metal-binding</keyword>
<dbReference type="GO" id="GO:0008270">
    <property type="term" value="F:zinc ion binding"/>
    <property type="evidence" value="ECO:0007669"/>
    <property type="project" value="UniProtKB-KW"/>
</dbReference>
<feature type="domain" description="C2H2-type" evidence="11">
    <location>
        <begin position="456"/>
        <end position="483"/>
    </location>
</feature>
<evidence type="ECO:0000313" key="13">
    <source>
        <dbReference type="Proteomes" id="UP000694680"/>
    </source>
</evidence>
<keyword evidence="3" id="KW-0677">Repeat</keyword>
<evidence type="ECO:0000256" key="7">
    <source>
        <dbReference type="ARBA" id="ARBA00023125"/>
    </source>
</evidence>
<evidence type="ECO:0000256" key="6">
    <source>
        <dbReference type="ARBA" id="ARBA00023015"/>
    </source>
</evidence>
<dbReference type="PANTHER" id="PTHR24394:SF29">
    <property type="entry name" value="MYONEURIN"/>
    <property type="match status" value="1"/>
</dbReference>
<dbReference type="PROSITE" id="PS50157">
    <property type="entry name" value="ZINC_FINGER_C2H2_2"/>
    <property type="match status" value="6"/>
</dbReference>
<evidence type="ECO:0000256" key="2">
    <source>
        <dbReference type="ARBA" id="ARBA00022723"/>
    </source>
</evidence>
<feature type="domain" description="C2H2-type" evidence="11">
    <location>
        <begin position="428"/>
        <end position="455"/>
    </location>
</feature>
<dbReference type="InterPro" id="IPR036236">
    <property type="entry name" value="Znf_C2H2_sf"/>
</dbReference>
<keyword evidence="7" id="KW-0238">DNA-binding</keyword>
<evidence type="ECO:0000256" key="1">
    <source>
        <dbReference type="ARBA" id="ARBA00004123"/>
    </source>
</evidence>
<dbReference type="GO" id="GO:0045893">
    <property type="term" value="P:positive regulation of DNA-templated transcription"/>
    <property type="evidence" value="ECO:0007669"/>
    <property type="project" value="UniProtKB-ARBA"/>
</dbReference>
<dbReference type="GO" id="GO:0005694">
    <property type="term" value="C:chromosome"/>
    <property type="evidence" value="ECO:0007669"/>
    <property type="project" value="UniProtKB-ARBA"/>
</dbReference>
<feature type="domain" description="C2H2-type" evidence="11">
    <location>
        <begin position="512"/>
        <end position="539"/>
    </location>
</feature>
<keyword evidence="6" id="KW-0805">Transcription regulation</keyword>
<protein>
    <submittedName>
        <fullName evidence="12">Gastrula zinc finger protein XlCGF48.2-like</fullName>
    </submittedName>
</protein>
<gene>
    <name evidence="12" type="primary">LOC114462102</name>
</gene>
<dbReference type="InterPro" id="IPR013087">
    <property type="entry name" value="Znf_C2H2_type"/>
</dbReference>
<evidence type="ECO:0000256" key="8">
    <source>
        <dbReference type="ARBA" id="ARBA00023163"/>
    </source>
</evidence>
<evidence type="ECO:0000256" key="3">
    <source>
        <dbReference type="ARBA" id="ARBA00022737"/>
    </source>
</evidence>
<dbReference type="GO" id="GO:0000981">
    <property type="term" value="F:DNA-binding transcription factor activity, RNA polymerase II-specific"/>
    <property type="evidence" value="ECO:0007669"/>
    <property type="project" value="TreeGrafter"/>
</dbReference>
<evidence type="ECO:0000259" key="11">
    <source>
        <dbReference type="PROSITE" id="PS50157"/>
    </source>
</evidence>
<dbReference type="PROSITE" id="PS00028">
    <property type="entry name" value="ZINC_FINGER_C2H2_1"/>
    <property type="match status" value="6"/>
</dbReference>
<comment type="subcellular location">
    <subcellularLocation>
        <location evidence="1">Nucleus</location>
    </subcellularLocation>
</comment>
<dbReference type="GO" id="GO:0005634">
    <property type="term" value="C:nucleus"/>
    <property type="evidence" value="ECO:0007669"/>
    <property type="project" value="UniProtKB-SubCell"/>
</dbReference>
<reference evidence="12" key="1">
    <citation type="submission" date="2020-06" db="EMBL/GenBank/DDBJ databases">
        <authorList>
            <consortium name="Wellcome Sanger Institute Data Sharing"/>
        </authorList>
    </citation>
    <scope>NUCLEOTIDE SEQUENCE [LARGE SCALE GENOMIC DNA]</scope>
</reference>
<keyword evidence="5" id="KW-0862">Zinc</keyword>
<dbReference type="AlphaFoldDB" id="A0A8C5G1T7"/>
<keyword evidence="8" id="KW-0804">Transcription</keyword>
<keyword evidence="9" id="KW-0539">Nucleus</keyword>
<dbReference type="OrthoDB" id="775972at2759"/>
<dbReference type="Gene3D" id="3.30.160.60">
    <property type="entry name" value="Classic Zinc Finger"/>
    <property type="match status" value="6"/>
</dbReference>
<dbReference type="FunFam" id="3.30.160.60:FF:000624">
    <property type="entry name" value="zinc finger protein 697"/>
    <property type="match status" value="1"/>
</dbReference>
<evidence type="ECO:0000256" key="5">
    <source>
        <dbReference type="ARBA" id="ARBA00022833"/>
    </source>
</evidence>
<evidence type="ECO:0000256" key="9">
    <source>
        <dbReference type="ARBA" id="ARBA00023242"/>
    </source>
</evidence>
<feature type="domain" description="C2H2-type" evidence="11">
    <location>
        <begin position="484"/>
        <end position="511"/>
    </location>
</feature>
<keyword evidence="13" id="KW-1185">Reference proteome</keyword>
<organism evidence="12 13">
    <name type="scientific">Gouania willdenowi</name>
    <name type="common">Blunt-snouted clingfish</name>
    <name type="synonym">Lepadogaster willdenowi</name>
    <dbReference type="NCBI Taxonomy" id="441366"/>
    <lineage>
        <taxon>Eukaryota</taxon>
        <taxon>Metazoa</taxon>
        <taxon>Chordata</taxon>
        <taxon>Craniata</taxon>
        <taxon>Vertebrata</taxon>
        <taxon>Euteleostomi</taxon>
        <taxon>Actinopterygii</taxon>
        <taxon>Neopterygii</taxon>
        <taxon>Teleostei</taxon>
        <taxon>Neoteleostei</taxon>
        <taxon>Acanthomorphata</taxon>
        <taxon>Ovalentaria</taxon>
        <taxon>Blenniimorphae</taxon>
        <taxon>Blenniiformes</taxon>
        <taxon>Gobiesocoidei</taxon>
        <taxon>Gobiesocidae</taxon>
        <taxon>Gobiesocinae</taxon>
        <taxon>Gouania</taxon>
    </lineage>
</organism>
<dbReference type="Pfam" id="PF00096">
    <property type="entry name" value="zf-C2H2"/>
    <property type="match status" value="6"/>
</dbReference>
<accession>A0A8C5G1T7</accession>
<dbReference type="GO" id="GO:0000122">
    <property type="term" value="P:negative regulation of transcription by RNA polymerase II"/>
    <property type="evidence" value="ECO:0007669"/>
    <property type="project" value="UniProtKB-ARBA"/>
</dbReference>